<dbReference type="GO" id="GO:0010124">
    <property type="term" value="P:phenylacetate catabolic process"/>
    <property type="evidence" value="ECO:0007669"/>
    <property type="project" value="InterPro"/>
</dbReference>
<comment type="caution">
    <text evidence="1">The sequence shown here is derived from an EMBL/GenBank/DDBJ whole genome shotgun (WGS) entry which is preliminary data.</text>
</comment>
<dbReference type="InterPro" id="IPR011882">
    <property type="entry name" value="PaaC"/>
</dbReference>
<evidence type="ECO:0000313" key="2">
    <source>
        <dbReference type="Proteomes" id="UP000240971"/>
    </source>
</evidence>
<dbReference type="PANTHER" id="PTHR30458:SF0">
    <property type="entry name" value="1,2-PHENYLACETYL-COA EPOXIDASE, SUBUNIT C"/>
    <property type="match status" value="1"/>
</dbReference>
<dbReference type="NCBIfam" id="TIGR02158">
    <property type="entry name" value="PA_CoA_Oxy3"/>
    <property type="match status" value="1"/>
</dbReference>
<dbReference type="SUPFAM" id="SSF47240">
    <property type="entry name" value="Ferritin-like"/>
    <property type="match status" value="1"/>
</dbReference>
<dbReference type="Proteomes" id="UP000240971">
    <property type="component" value="Unassembled WGS sequence"/>
</dbReference>
<gene>
    <name evidence="1" type="ORF">CLV51_101601</name>
</gene>
<dbReference type="GO" id="GO:0005829">
    <property type="term" value="C:cytosol"/>
    <property type="evidence" value="ECO:0007669"/>
    <property type="project" value="TreeGrafter"/>
</dbReference>
<dbReference type="EMBL" id="PYAW01000001">
    <property type="protein sequence ID" value="PSL49271.1"/>
    <property type="molecule type" value="Genomic_DNA"/>
</dbReference>
<sequence length="254" mass="28926">MSNNAALKDLIIKMADDELILGHRNSEWTGLGPVMEEDIAFSSMAQDKIGHAWALYRILHEDLGGEHPDRFAFIRSEKAFQSSHLVELPNGEYDFSLMRHFLFDQAETVRYESLQNSSFAPFQLLSKKVKGELKYHTLHADAWIMQLSNAGEESYARMQTALNNTIALAAGIFEASPEHEATLIADKVYPGEKELYHRWQERIYPVLVKSSLNLPDMSTITPVYGGRQGFHTEYLQPLLKEMGEVFNLDTEASW</sequence>
<dbReference type="OrthoDB" id="9789947at2"/>
<keyword evidence="2" id="KW-1185">Reference proteome</keyword>
<dbReference type="InterPro" id="IPR009078">
    <property type="entry name" value="Ferritin-like_SF"/>
</dbReference>
<protein>
    <submittedName>
        <fullName evidence="1">Ring-1,2-phenylacetyl-CoA epoxidase subunit PaaC</fullName>
    </submittedName>
</protein>
<accession>A0A2P8HSQ8</accession>
<dbReference type="InterPro" id="IPR007814">
    <property type="entry name" value="PaaA_PaaC"/>
</dbReference>
<evidence type="ECO:0000313" key="1">
    <source>
        <dbReference type="EMBL" id="PSL49271.1"/>
    </source>
</evidence>
<dbReference type="Pfam" id="PF05138">
    <property type="entry name" value="PaaA_PaaC"/>
    <property type="match status" value="1"/>
</dbReference>
<dbReference type="Gene3D" id="1.20.1260.10">
    <property type="match status" value="1"/>
</dbReference>
<reference evidence="1 2" key="1">
    <citation type="submission" date="2018-03" db="EMBL/GenBank/DDBJ databases">
        <title>Genomic Encyclopedia of Archaeal and Bacterial Type Strains, Phase II (KMG-II): from individual species to whole genera.</title>
        <authorList>
            <person name="Goeker M."/>
        </authorList>
    </citation>
    <scope>NUCLEOTIDE SEQUENCE [LARGE SCALE GENOMIC DNA]</scope>
    <source>
        <strain evidence="1 2">DSM 24859</strain>
    </source>
</reference>
<dbReference type="InterPro" id="IPR012347">
    <property type="entry name" value="Ferritin-like"/>
</dbReference>
<dbReference type="InterPro" id="IPR052703">
    <property type="entry name" value="Aromatic_CoA_ox/epox"/>
</dbReference>
<proteinExistence type="predicted"/>
<dbReference type="AlphaFoldDB" id="A0A2P8HSQ8"/>
<name>A0A2P8HSQ8_CHINA</name>
<dbReference type="RefSeq" id="WP_106526518.1">
    <property type="nucleotide sequence ID" value="NZ_PYAW01000001.1"/>
</dbReference>
<dbReference type="PANTHER" id="PTHR30458">
    <property type="entry name" value="PHENYLACETIC ACID DEGRADATION PROTEIN PAA"/>
    <property type="match status" value="1"/>
</dbReference>
<organism evidence="1 2">
    <name type="scientific">Chitinophaga niastensis</name>
    <dbReference type="NCBI Taxonomy" id="536980"/>
    <lineage>
        <taxon>Bacteria</taxon>
        <taxon>Pseudomonadati</taxon>
        <taxon>Bacteroidota</taxon>
        <taxon>Chitinophagia</taxon>
        <taxon>Chitinophagales</taxon>
        <taxon>Chitinophagaceae</taxon>
        <taxon>Chitinophaga</taxon>
    </lineage>
</organism>